<feature type="domain" description="Cytochrome b5 heme-binding" evidence="13">
    <location>
        <begin position="133"/>
        <end position="213"/>
    </location>
</feature>
<sequence length="610" mass="65759">MLSAMPLWRVHLALGSSAASGLAWWCVAINKTTMMVCRRAASLVASAGKRAGFERSVVRGAAAVAAAERHKGTLAHLSRPSNHHHDASSSMAGAAGLLAAAACLAAAAVSQQDSQERPACKRAAKAGGKRDGFPIISKAEVAKHKSAEAGGVWVTYDGGVYDITEFIASHPGGASRISMAAGGALEPFWKLYALHMKDEVLDILKTLRIGSLSLEDMAENKSNADKNSDDPYAKDPARHPFFIVNNPRPFNAEPPPELLLDAGFITPNDLYYVRNHLPVPDVDPDKYRLHVEVEGKGARCVQYSLADLKTKFPQVKVVTAIQCAGNRREDMTNVKPVKGLGWSCGAISNSEWTGVLLRDVLEHAGVNVNDPESSGIEHVQFEGLDRDLTTCYGSSIPAGMAVDPKGDVLLAFEMNGEPIPRDHGFPVRAVVPGVVGARNVKWLDKVIASKEESKNHWQQKDYKGFNSSTDWDTADFSKSPAIQQLPINSAILSPADGSSVSQYDDEVTVKGYAVAGGGRAVVRVDVSADGGETWTSAELKPTSQPLYRTWAWTLWEASLPVPKGKGEMKLVCKAVDAGYNSQPERPEPIWNIRGVLSNSWHRVGLKVEDE</sequence>
<evidence type="ECO:0000256" key="4">
    <source>
        <dbReference type="ARBA" id="ARBA00004971"/>
    </source>
</evidence>
<accession>D7G747</accession>
<keyword evidence="11" id="KW-0408">Iron</keyword>
<dbReference type="Pfam" id="PF00173">
    <property type="entry name" value="Cyt-b5"/>
    <property type="match status" value="1"/>
</dbReference>
<dbReference type="GO" id="GO:0020037">
    <property type="term" value="F:heme binding"/>
    <property type="evidence" value="ECO:0007669"/>
    <property type="project" value="InterPro"/>
</dbReference>
<protein>
    <recommendedName>
        <fullName evidence="6">sulfite oxidase</fullName>
        <ecNumber evidence="6">1.8.3.1</ecNumber>
    </recommendedName>
</protein>
<evidence type="ECO:0000256" key="1">
    <source>
        <dbReference type="ARBA" id="ARBA00001924"/>
    </source>
</evidence>
<dbReference type="SUPFAM" id="SSF81296">
    <property type="entry name" value="E set domains"/>
    <property type="match status" value="1"/>
</dbReference>
<dbReference type="PRINTS" id="PR00407">
    <property type="entry name" value="EUMOPTERIN"/>
</dbReference>
<comment type="subcellular location">
    <subcellularLocation>
        <location evidence="3">Mitochondrion intermembrane space</location>
    </subcellularLocation>
</comment>
<dbReference type="EMBL" id="FN649035">
    <property type="protein sequence ID" value="CBJ25740.1"/>
    <property type="molecule type" value="Genomic_DNA"/>
</dbReference>
<evidence type="ECO:0000256" key="8">
    <source>
        <dbReference type="ARBA" id="ARBA00022617"/>
    </source>
</evidence>
<keyword evidence="7" id="KW-0500">Molybdenum</keyword>
<proteinExistence type="predicted"/>
<dbReference type="Pfam" id="PF00174">
    <property type="entry name" value="Oxidored_molyb"/>
    <property type="match status" value="1"/>
</dbReference>
<dbReference type="Gene3D" id="3.10.120.10">
    <property type="entry name" value="Cytochrome b5-like heme/steroid binding domain"/>
    <property type="match status" value="1"/>
</dbReference>
<dbReference type="PROSITE" id="PS00191">
    <property type="entry name" value="CYTOCHROME_B5_1"/>
    <property type="match status" value="1"/>
</dbReference>
<dbReference type="FunFam" id="3.10.120.10:FF:000007">
    <property type="entry name" value="Sulfite oxidase, mitochondrial"/>
    <property type="match status" value="1"/>
</dbReference>
<evidence type="ECO:0000256" key="6">
    <source>
        <dbReference type="ARBA" id="ARBA00012505"/>
    </source>
</evidence>
<dbReference type="InterPro" id="IPR000572">
    <property type="entry name" value="OxRdtase_Mopterin-bd_dom"/>
</dbReference>
<evidence type="ECO:0000256" key="12">
    <source>
        <dbReference type="ARBA" id="ARBA00023128"/>
    </source>
</evidence>
<dbReference type="InParanoid" id="D7G747"/>
<dbReference type="InterPro" id="IPR014756">
    <property type="entry name" value="Ig_E-set"/>
</dbReference>
<dbReference type="SMART" id="SM01117">
    <property type="entry name" value="Cyt-b5"/>
    <property type="match status" value="1"/>
</dbReference>
<dbReference type="OMA" id="TWHVAEL"/>
<dbReference type="PROSITE" id="PS50255">
    <property type="entry name" value="CYTOCHROME_B5_2"/>
    <property type="match status" value="1"/>
</dbReference>
<comment type="cofactor">
    <cofactor evidence="1">
        <name>Mo-molybdopterin</name>
        <dbReference type="ChEBI" id="CHEBI:71302"/>
    </cofactor>
</comment>
<evidence type="ECO:0000259" key="13">
    <source>
        <dbReference type="PROSITE" id="PS50255"/>
    </source>
</evidence>
<evidence type="ECO:0000313" key="14">
    <source>
        <dbReference type="EMBL" id="CBJ25740.1"/>
    </source>
</evidence>
<dbReference type="GO" id="GO:0006790">
    <property type="term" value="P:sulfur compound metabolic process"/>
    <property type="evidence" value="ECO:0007669"/>
    <property type="project" value="TreeGrafter"/>
</dbReference>
<name>D7G747_ECTSI</name>
<dbReference type="OrthoDB" id="10051395at2759"/>
<dbReference type="InterPro" id="IPR036400">
    <property type="entry name" value="Cyt_B5-like_heme/steroid_sf"/>
</dbReference>
<dbReference type="PANTHER" id="PTHR19372">
    <property type="entry name" value="SULFITE REDUCTASE"/>
    <property type="match status" value="1"/>
</dbReference>
<dbReference type="Pfam" id="PF03404">
    <property type="entry name" value="Mo-co_dimer"/>
    <property type="match status" value="1"/>
</dbReference>
<dbReference type="GO" id="GO:0008482">
    <property type="term" value="F:sulfite oxidase activity"/>
    <property type="evidence" value="ECO:0007669"/>
    <property type="project" value="UniProtKB-EC"/>
</dbReference>
<dbReference type="InterPro" id="IPR008335">
    <property type="entry name" value="Mopterin_OxRdtase_euk"/>
</dbReference>
<dbReference type="STRING" id="2880.D7G747"/>
<dbReference type="EC" id="1.8.3.1" evidence="6"/>
<dbReference type="Gene3D" id="2.60.40.650">
    <property type="match status" value="1"/>
</dbReference>
<comment type="pathway">
    <text evidence="4">Energy metabolism; sulfur metabolism.</text>
</comment>
<dbReference type="InterPro" id="IPR018506">
    <property type="entry name" value="Cyt_B5_heme-BS"/>
</dbReference>
<evidence type="ECO:0000256" key="2">
    <source>
        <dbReference type="ARBA" id="ARBA00001970"/>
    </source>
</evidence>
<dbReference type="InterPro" id="IPR001199">
    <property type="entry name" value="Cyt_B5-like_heme/steroid-bd"/>
</dbReference>
<dbReference type="EMBL" id="FN649727">
    <property type="protein sequence ID" value="CBJ25740.1"/>
    <property type="molecule type" value="Genomic_DNA"/>
</dbReference>
<keyword evidence="12" id="KW-0496">Mitochondrion</keyword>
<evidence type="ECO:0000256" key="7">
    <source>
        <dbReference type="ARBA" id="ARBA00022505"/>
    </source>
</evidence>
<dbReference type="PROSITE" id="PS00559">
    <property type="entry name" value="MOLYBDOPTERIN_EUK"/>
    <property type="match status" value="1"/>
</dbReference>
<dbReference type="PANTHER" id="PTHR19372:SF7">
    <property type="entry name" value="SULFITE OXIDASE, MITOCHONDRIAL"/>
    <property type="match status" value="1"/>
</dbReference>
<dbReference type="InterPro" id="IPR022407">
    <property type="entry name" value="OxRdtase_Mopterin_BS"/>
</dbReference>
<evidence type="ECO:0000256" key="9">
    <source>
        <dbReference type="ARBA" id="ARBA00022723"/>
    </source>
</evidence>
<keyword evidence="9" id="KW-0479">Metal-binding</keyword>
<keyword evidence="15" id="KW-1185">Reference proteome</keyword>
<dbReference type="CDD" id="cd02111">
    <property type="entry name" value="eukary_SO_Moco"/>
    <property type="match status" value="1"/>
</dbReference>
<dbReference type="GO" id="GO:0030151">
    <property type="term" value="F:molybdenum ion binding"/>
    <property type="evidence" value="ECO:0007669"/>
    <property type="project" value="InterPro"/>
</dbReference>
<evidence type="ECO:0000256" key="10">
    <source>
        <dbReference type="ARBA" id="ARBA00023002"/>
    </source>
</evidence>
<dbReference type="Gene3D" id="3.90.420.10">
    <property type="entry name" value="Oxidoreductase, molybdopterin-binding domain"/>
    <property type="match status" value="1"/>
</dbReference>
<dbReference type="SUPFAM" id="SSF55856">
    <property type="entry name" value="Cytochrome b5-like heme/steroid binding domain"/>
    <property type="match status" value="1"/>
</dbReference>
<evidence type="ECO:0000256" key="3">
    <source>
        <dbReference type="ARBA" id="ARBA00004569"/>
    </source>
</evidence>
<evidence type="ECO:0000256" key="11">
    <source>
        <dbReference type="ARBA" id="ARBA00023004"/>
    </source>
</evidence>
<organism evidence="14 15">
    <name type="scientific">Ectocarpus siliculosus</name>
    <name type="common">Brown alga</name>
    <name type="synonym">Conferva siliculosa</name>
    <dbReference type="NCBI Taxonomy" id="2880"/>
    <lineage>
        <taxon>Eukaryota</taxon>
        <taxon>Sar</taxon>
        <taxon>Stramenopiles</taxon>
        <taxon>Ochrophyta</taxon>
        <taxon>PX clade</taxon>
        <taxon>Phaeophyceae</taxon>
        <taxon>Ectocarpales</taxon>
        <taxon>Ectocarpaceae</taxon>
        <taxon>Ectocarpus</taxon>
    </lineage>
</organism>
<keyword evidence="8" id="KW-0349">Heme</keyword>
<dbReference type="InterPro" id="IPR036374">
    <property type="entry name" value="OxRdtase_Mopterin-bd_sf"/>
</dbReference>
<evidence type="ECO:0000313" key="15">
    <source>
        <dbReference type="Proteomes" id="UP000002630"/>
    </source>
</evidence>
<comment type="subunit">
    <text evidence="5">Homodimer.</text>
</comment>
<dbReference type="Proteomes" id="UP000002630">
    <property type="component" value="Linkage Group LG02"/>
</dbReference>
<keyword evidence="10" id="KW-0560">Oxidoreductase</keyword>
<dbReference type="SUPFAM" id="SSF56524">
    <property type="entry name" value="Oxidoreductase molybdopterin-binding domain"/>
    <property type="match status" value="1"/>
</dbReference>
<gene>
    <name evidence="14" type="ORF">Esi_0008_0206</name>
</gene>
<evidence type="ECO:0000256" key="5">
    <source>
        <dbReference type="ARBA" id="ARBA00011738"/>
    </source>
</evidence>
<reference evidence="14 15" key="1">
    <citation type="journal article" date="2010" name="Nature">
        <title>The Ectocarpus genome and the independent evolution of multicellularity in brown algae.</title>
        <authorList>
            <person name="Cock J.M."/>
            <person name="Sterck L."/>
            <person name="Rouze P."/>
            <person name="Scornet D."/>
            <person name="Allen A.E."/>
            <person name="Amoutzias G."/>
            <person name="Anthouard V."/>
            <person name="Artiguenave F."/>
            <person name="Aury J.M."/>
            <person name="Badger J.H."/>
            <person name="Beszteri B."/>
            <person name="Billiau K."/>
            <person name="Bonnet E."/>
            <person name="Bothwell J.H."/>
            <person name="Bowler C."/>
            <person name="Boyen C."/>
            <person name="Brownlee C."/>
            <person name="Carrano C.J."/>
            <person name="Charrier B."/>
            <person name="Cho G.Y."/>
            <person name="Coelho S.M."/>
            <person name="Collen J."/>
            <person name="Corre E."/>
            <person name="Da Silva C."/>
            <person name="Delage L."/>
            <person name="Delaroque N."/>
            <person name="Dittami S.M."/>
            <person name="Doulbeau S."/>
            <person name="Elias M."/>
            <person name="Farnham G."/>
            <person name="Gachon C.M."/>
            <person name="Gschloessl B."/>
            <person name="Heesch S."/>
            <person name="Jabbari K."/>
            <person name="Jubin C."/>
            <person name="Kawai H."/>
            <person name="Kimura K."/>
            <person name="Kloareg B."/>
            <person name="Kupper F.C."/>
            <person name="Lang D."/>
            <person name="Le Bail A."/>
            <person name="Leblanc C."/>
            <person name="Lerouge P."/>
            <person name="Lohr M."/>
            <person name="Lopez P.J."/>
            <person name="Martens C."/>
            <person name="Maumus F."/>
            <person name="Michel G."/>
            <person name="Miranda-Saavedra D."/>
            <person name="Morales J."/>
            <person name="Moreau H."/>
            <person name="Motomura T."/>
            <person name="Nagasato C."/>
            <person name="Napoli C.A."/>
            <person name="Nelson D.R."/>
            <person name="Nyvall-Collen P."/>
            <person name="Peters A.F."/>
            <person name="Pommier C."/>
            <person name="Potin P."/>
            <person name="Poulain J."/>
            <person name="Quesneville H."/>
            <person name="Read B."/>
            <person name="Rensing S.A."/>
            <person name="Ritter A."/>
            <person name="Rousvoal S."/>
            <person name="Samanta M."/>
            <person name="Samson G."/>
            <person name="Schroeder D.C."/>
            <person name="Segurens B."/>
            <person name="Strittmatter M."/>
            <person name="Tonon T."/>
            <person name="Tregear J.W."/>
            <person name="Valentin K."/>
            <person name="von Dassow P."/>
            <person name="Yamagishi T."/>
            <person name="Van de Peer Y."/>
            <person name="Wincker P."/>
        </authorList>
    </citation>
    <scope>NUCLEOTIDE SEQUENCE [LARGE SCALE GENOMIC DNA]</scope>
    <source>
        <strain evidence="15">Ec32 / CCAP1310/4</strain>
    </source>
</reference>
<comment type="cofactor">
    <cofactor evidence="2">
        <name>heme b</name>
        <dbReference type="ChEBI" id="CHEBI:60344"/>
    </cofactor>
</comment>
<dbReference type="AlphaFoldDB" id="D7G747"/>
<dbReference type="eggNOG" id="KOG0535">
    <property type="taxonomic scope" value="Eukaryota"/>
</dbReference>
<dbReference type="InterPro" id="IPR005066">
    <property type="entry name" value="MoCF_OxRdtse_dimer"/>
</dbReference>
<dbReference type="eggNOG" id="KOG4576">
    <property type="taxonomic scope" value="Eukaryota"/>
</dbReference>
<dbReference type="GO" id="GO:0005758">
    <property type="term" value="C:mitochondrial intermembrane space"/>
    <property type="evidence" value="ECO:0007669"/>
    <property type="project" value="UniProtKB-SubCell"/>
</dbReference>
<dbReference type="GO" id="GO:0043546">
    <property type="term" value="F:molybdopterin cofactor binding"/>
    <property type="evidence" value="ECO:0007669"/>
    <property type="project" value="InterPro"/>
</dbReference>
<dbReference type="FunFam" id="3.90.420.10:FF:000002">
    <property type="entry name" value="sulfite oxidase, mitochondrial"/>
    <property type="match status" value="1"/>
</dbReference>